<evidence type="ECO:0000259" key="7">
    <source>
        <dbReference type="PROSITE" id="PS50262"/>
    </source>
</evidence>
<dbReference type="PROSITE" id="PS50262">
    <property type="entry name" value="G_PROTEIN_RECEP_F1_2"/>
    <property type="match status" value="1"/>
</dbReference>
<evidence type="ECO:0000256" key="3">
    <source>
        <dbReference type="ARBA" id="ARBA00022692"/>
    </source>
</evidence>
<sequence>MAKNLRTTATAFVVNLAVVELLFCVLILPMSGAQYLYLQRHLQGSLLTDTHCIFFVCVRYTLTQVELQTILAIALTRQQAGEIWEGLLMGEDECRYKIQTAKGTQAKVAIAYLRLGHTTLSAHLHCLRLSPDPFCPWCTTTHETIEHFLIQCPRLHSYRTALCSRSPSSLPWASQHSTCPPSWRSQAFTFPSNLLSFALPVPSWGRPASYHACDTHTGLPQGL</sequence>
<feature type="domain" description="G-protein coupled receptors family 1 profile" evidence="7">
    <location>
        <begin position="1"/>
        <end position="77"/>
    </location>
</feature>
<evidence type="ECO:0000256" key="4">
    <source>
        <dbReference type="ARBA" id="ARBA00022989"/>
    </source>
</evidence>
<accession>A0A5B7JFB6</accession>
<dbReference type="GO" id="GO:0016020">
    <property type="term" value="C:membrane"/>
    <property type="evidence" value="ECO:0007669"/>
    <property type="project" value="UniProtKB-SubCell"/>
</dbReference>
<evidence type="ECO:0000256" key="5">
    <source>
        <dbReference type="ARBA" id="ARBA00023136"/>
    </source>
</evidence>
<comment type="subcellular location">
    <subcellularLocation>
        <location evidence="1">Membrane</location>
    </subcellularLocation>
</comment>
<feature type="transmembrane region" description="Helical" evidence="6">
    <location>
        <begin position="12"/>
        <end position="37"/>
    </location>
</feature>
<dbReference type="Gene3D" id="1.20.1070.10">
    <property type="entry name" value="Rhodopsin 7-helix transmembrane proteins"/>
    <property type="match status" value="1"/>
</dbReference>
<protein>
    <recommendedName>
        <fullName evidence="7">G-protein coupled receptors family 1 profile domain-containing protein</fullName>
    </recommendedName>
</protein>
<keyword evidence="9" id="KW-1185">Reference proteome</keyword>
<evidence type="ECO:0000313" key="9">
    <source>
        <dbReference type="Proteomes" id="UP000324222"/>
    </source>
</evidence>
<organism evidence="8 9">
    <name type="scientific">Portunus trituberculatus</name>
    <name type="common">Swimming crab</name>
    <name type="synonym">Neptunus trituberculatus</name>
    <dbReference type="NCBI Taxonomy" id="210409"/>
    <lineage>
        <taxon>Eukaryota</taxon>
        <taxon>Metazoa</taxon>
        <taxon>Ecdysozoa</taxon>
        <taxon>Arthropoda</taxon>
        <taxon>Crustacea</taxon>
        <taxon>Multicrustacea</taxon>
        <taxon>Malacostraca</taxon>
        <taxon>Eumalacostraca</taxon>
        <taxon>Eucarida</taxon>
        <taxon>Decapoda</taxon>
        <taxon>Pleocyemata</taxon>
        <taxon>Brachyura</taxon>
        <taxon>Eubrachyura</taxon>
        <taxon>Portunoidea</taxon>
        <taxon>Portunidae</taxon>
        <taxon>Portuninae</taxon>
        <taxon>Portunus</taxon>
    </lineage>
</organism>
<dbReference type="OrthoDB" id="6377515at2759"/>
<gene>
    <name evidence="8" type="ORF">E2C01_086689</name>
</gene>
<dbReference type="SUPFAM" id="SSF81321">
    <property type="entry name" value="Family A G protein-coupled receptor-like"/>
    <property type="match status" value="1"/>
</dbReference>
<keyword evidence="5 6" id="KW-0472">Membrane</keyword>
<dbReference type="AlphaFoldDB" id="A0A5B7JFB6"/>
<name>A0A5B7JFB6_PORTR</name>
<dbReference type="InterPro" id="IPR000276">
    <property type="entry name" value="GPCR_Rhodpsn"/>
</dbReference>
<proteinExistence type="inferred from homology"/>
<comment type="similarity">
    <text evidence="2">Belongs to the G-protein coupled receptor 1 family.</text>
</comment>
<reference evidence="8 9" key="1">
    <citation type="submission" date="2019-05" db="EMBL/GenBank/DDBJ databases">
        <title>Another draft genome of Portunus trituberculatus and its Hox gene families provides insights of decapod evolution.</title>
        <authorList>
            <person name="Jeong J.-H."/>
            <person name="Song I."/>
            <person name="Kim S."/>
            <person name="Choi T."/>
            <person name="Kim D."/>
            <person name="Ryu S."/>
            <person name="Kim W."/>
        </authorList>
    </citation>
    <scope>NUCLEOTIDE SEQUENCE [LARGE SCALE GENOMIC DNA]</scope>
    <source>
        <tissue evidence="8">Muscle</tissue>
    </source>
</reference>
<dbReference type="GO" id="GO:0004930">
    <property type="term" value="F:G protein-coupled receptor activity"/>
    <property type="evidence" value="ECO:0007669"/>
    <property type="project" value="InterPro"/>
</dbReference>
<comment type="caution">
    <text evidence="8">The sequence shown here is derived from an EMBL/GenBank/DDBJ whole genome shotgun (WGS) entry which is preliminary data.</text>
</comment>
<dbReference type="InterPro" id="IPR017452">
    <property type="entry name" value="GPCR_Rhodpsn_7TM"/>
</dbReference>
<dbReference type="Proteomes" id="UP000324222">
    <property type="component" value="Unassembled WGS sequence"/>
</dbReference>
<evidence type="ECO:0000256" key="2">
    <source>
        <dbReference type="ARBA" id="ARBA00010663"/>
    </source>
</evidence>
<dbReference type="Pfam" id="PF00001">
    <property type="entry name" value="7tm_1"/>
    <property type="match status" value="1"/>
</dbReference>
<evidence type="ECO:0000256" key="1">
    <source>
        <dbReference type="ARBA" id="ARBA00004370"/>
    </source>
</evidence>
<evidence type="ECO:0000256" key="6">
    <source>
        <dbReference type="SAM" id="Phobius"/>
    </source>
</evidence>
<keyword evidence="4 6" id="KW-1133">Transmembrane helix</keyword>
<dbReference type="EMBL" id="VSRR010088479">
    <property type="protein sequence ID" value="MPC91638.1"/>
    <property type="molecule type" value="Genomic_DNA"/>
</dbReference>
<evidence type="ECO:0000313" key="8">
    <source>
        <dbReference type="EMBL" id="MPC91638.1"/>
    </source>
</evidence>
<keyword evidence="3 6" id="KW-0812">Transmembrane</keyword>